<organism evidence="1 2">
    <name type="scientific">candidate division WS6 bacterium OLB20</name>
    <dbReference type="NCBI Taxonomy" id="1617426"/>
    <lineage>
        <taxon>Bacteria</taxon>
        <taxon>Candidatus Dojkabacteria</taxon>
    </lineage>
</organism>
<name>A0A136M0A7_9BACT</name>
<proteinExistence type="predicted"/>
<reference evidence="1 2" key="1">
    <citation type="submission" date="2015-02" db="EMBL/GenBank/DDBJ databases">
        <title>Improved understanding of the partial-nitritation anammox process through 23 genomes representing the majority of the microbial community.</title>
        <authorList>
            <person name="Speth D.R."/>
            <person name="In T Zandt M."/>
            <person name="Guerrero Cruz S."/>
            <person name="Jetten M.S."/>
            <person name="Dutilh B.E."/>
        </authorList>
    </citation>
    <scope>NUCLEOTIDE SEQUENCE [LARGE SCALE GENOMIC DNA]</scope>
    <source>
        <strain evidence="1">OLB20</strain>
    </source>
</reference>
<dbReference type="STRING" id="1617426.TR69_WS6001000213"/>
<dbReference type="Proteomes" id="UP000070457">
    <property type="component" value="Unassembled WGS sequence"/>
</dbReference>
<evidence type="ECO:0000313" key="1">
    <source>
        <dbReference type="EMBL" id="KXK27338.1"/>
    </source>
</evidence>
<accession>A0A136M0A7</accession>
<dbReference type="AlphaFoldDB" id="A0A136M0A7"/>
<gene>
    <name evidence="1" type="ORF">TR69_WS6001000213</name>
</gene>
<protein>
    <submittedName>
        <fullName evidence="1">Uncharacterized protein</fullName>
    </submittedName>
</protein>
<evidence type="ECO:0000313" key="2">
    <source>
        <dbReference type="Proteomes" id="UP000070457"/>
    </source>
</evidence>
<dbReference type="EMBL" id="JYNZ01000002">
    <property type="protein sequence ID" value="KXK27338.1"/>
    <property type="molecule type" value="Genomic_DNA"/>
</dbReference>
<comment type="caution">
    <text evidence="1">The sequence shown here is derived from an EMBL/GenBank/DDBJ whole genome shotgun (WGS) entry which is preliminary data.</text>
</comment>
<sequence length="81" mass="9162">MNDKKTAFVPSSELNEKLKRLQEEMHLGSAAEVISLALSMLEISLGREVEVRDSKHSYRISKFSRYNQTVTLDDDDNGSSD</sequence>